<dbReference type="Gene3D" id="1.10.357.10">
    <property type="entry name" value="Tetracycline Repressor, domain 2"/>
    <property type="match status" value="1"/>
</dbReference>
<dbReference type="SUPFAM" id="SSF48498">
    <property type="entry name" value="Tetracyclin repressor-like, C-terminal domain"/>
    <property type="match status" value="1"/>
</dbReference>
<dbReference type="SUPFAM" id="SSF46689">
    <property type="entry name" value="Homeodomain-like"/>
    <property type="match status" value="1"/>
</dbReference>
<dbReference type="Pfam" id="PF17939">
    <property type="entry name" value="TetR_C_30"/>
    <property type="match status" value="1"/>
</dbReference>
<evidence type="ECO:0000256" key="3">
    <source>
        <dbReference type="SAM" id="Phobius"/>
    </source>
</evidence>
<evidence type="ECO:0000313" key="6">
    <source>
        <dbReference type="Proteomes" id="UP001157167"/>
    </source>
</evidence>
<evidence type="ECO:0000259" key="4">
    <source>
        <dbReference type="PROSITE" id="PS50977"/>
    </source>
</evidence>
<dbReference type="RefSeq" id="WP_284188756.1">
    <property type="nucleotide sequence ID" value="NZ_BSPX01000051.1"/>
</dbReference>
<name>A0ABQ6FD44_9RHOO</name>
<dbReference type="PROSITE" id="PS50977">
    <property type="entry name" value="HTH_TETR_2"/>
    <property type="match status" value="1"/>
</dbReference>
<feature type="domain" description="HTH tetR-type" evidence="4">
    <location>
        <begin position="8"/>
        <end position="68"/>
    </location>
</feature>
<evidence type="ECO:0000256" key="2">
    <source>
        <dbReference type="PROSITE-ProRule" id="PRU00335"/>
    </source>
</evidence>
<accession>A0ABQ6FD44</accession>
<dbReference type="EMBL" id="BSPX01000051">
    <property type="protein sequence ID" value="GLT23553.1"/>
    <property type="molecule type" value="Genomic_DNA"/>
</dbReference>
<dbReference type="Proteomes" id="UP001157167">
    <property type="component" value="Unassembled WGS sequence"/>
</dbReference>
<dbReference type="PANTHER" id="PTHR30055">
    <property type="entry name" value="HTH-TYPE TRANSCRIPTIONAL REGULATOR RUTR"/>
    <property type="match status" value="1"/>
</dbReference>
<reference evidence="6" key="1">
    <citation type="journal article" date="2019" name="Int. J. Syst. Evol. Microbiol.">
        <title>The Global Catalogue of Microorganisms (GCM) 10K type strain sequencing project: providing services to taxonomists for standard genome sequencing and annotation.</title>
        <authorList>
            <consortium name="The Broad Institute Genomics Platform"/>
            <consortium name="The Broad Institute Genome Sequencing Center for Infectious Disease"/>
            <person name="Wu L."/>
            <person name="Ma J."/>
        </authorList>
    </citation>
    <scope>NUCLEOTIDE SEQUENCE [LARGE SCALE GENOMIC DNA]</scope>
    <source>
        <strain evidence="6">NBRC 102407</strain>
    </source>
</reference>
<comment type="caution">
    <text evidence="5">The sequence shown here is derived from an EMBL/GenBank/DDBJ whole genome shotgun (WGS) entry which is preliminary data.</text>
</comment>
<evidence type="ECO:0000313" key="5">
    <source>
        <dbReference type="EMBL" id="GLT23553.1"/>
    </source>
</evidence>
<dbReference type="InterPro" id="IPR050109">
    <property type="entry name" value="HTH-type_TetR-like_transc_reg"/>
</dbReference>
<dbReference type="PANTHER" id="PTHR30055:SF235">
    <property type="entry name" value="TRANSCRIPTIONAL REGULATORY PROTEIN"/>
    <property type="match status" value="1"/>
</dbReference>
<keyword evidence="3" id="KW-1133">Transmembrane helix</keyword>
<keyword evidence="3" id="KW-0472">Membrane</keyword>
<proteinExistence type="predicted"/>
<keyword evidence="3" id="KW-0812">Transmembrane</keyword>
<feature type="transmembrane region" description="Helical" evidence="3">
    <location>
        <begin position="161"/>
        <end position="177"/>
    </location>
</feature>
<organism evidence="5 6">
    <name type="scientific">Zoogloea oryzae</name>
    <dbReference type="NCBI Taxonomy" id="310767"/>
    <lineage>
        <taxon>Bacteria</taxon>
        <taxon>Pseudomonadati</taxon>
        <taxon>Pseudomonadota</taxon>
        <taxon>Betaproteobacteria</taxon>
        <taxon>Rhodocyclales</taxon>
        <taxon>Zoogloeaceae</taxon>
        <taxon>Zoogloea</taxon>
    </lineage>
</organism>
<gene>
    <name evidence="5" type="ORF">GCM10007933_30200</name>
</gene>
<dbReference type="PRINTS" id="PR00455">
    <property type="entry name" value="HTHTETR"/>
</dbReference>
<keyword evidence="1 2" id="KW-0238">DNA-binding</keyword>
<evidence type="ECO:0000256" key="1">
    <source>
        <dbReference type="ARBA" id="ARBA00023125"/>
    </source>
</evidence>
<dbReference type="InterPro" id="IPR001647">
    <property type="entry name" value="HTH_TetR"/>
</dbReference>
<dbReference type="InterPro" id="IPR036271">
    <property type="entry name" value="Tet_transcr_reg_TetR-rel_C_sf"/>
</dbReference>
<feature type="DNA-binding region" description="H-T-H motif" evidence="2">
    <location>
        <begin position="31"/>
        <end position="50"/>
    </location>
</feature>
<dbReference type="InterPro" id="IPR009057">
    <property type="entry name" value="Homeodomain-like_sf"/>
</dbReference>
<keyword evidence="6" id="KW-1185">Reference proteome</keyword>
<dbReference type="InterPro" id="IPR041586">
    <property type="entry name" value="PsrA_TetR_C"/>
</dbReference>
<dbReference type="Pfam" id="PF00440">
    <property type="entry name" value="TetR_N"/>
    <property type="match status" value="1"/>
</dbReference>
<protein>
    <submittedName>
        <fullName evidence="5">TetR family transcriptional regulator</fullName>
    </submittedName>
</protein>
<sequence>MPRIDSTPDAKTRILDAAERLFMENGYAATSIRMITGAAGVPVALVNYHFGSKQGLMEAVYERALGSRGGSRVSYLDKLELDAAGKPIAVDVLVDAFLSSALRLTRKDTISGEVFKQLIGRAFYEPGPGTEAFFPAEYREAVDRYRQAFMRTLPHLSQDDVVWRMYFFVGIVAYAMAGKDVMRMTETYSLADAGNPEGIMARLRPFVVAGFLAPEGTLPTAVGT</sequence>